<reference evidence="2" key="1">
    <citation type="journal article" date="2012" name="Nature">
        <title>The tomato genome sequence provides insights into fleshy fruit evolution.</title>
        <authorList>
            <consortium name="Tomato Genome Consortium"/>
        </authorList>
    </citation>
    <scope>NUCLEOTIDE SEQUENCE [LARGE SCALE GENOMIC DNA]</scope>
    <source>
        <strain evidence="2">cv. Heinz 1706</strain>
    </source>
</reference>
<dbReference type="OMA" id="GTNSDIC"/>
<dbReference type="EnsemblPlants" id="Solyc08g066060.2.1">
    <property type="protein sequence ID" value="Solyc08g066060.2.1.1"/>
    <property type="gene ID" value="Solyc08g066060.2"/>
</dbReference>
<feature type="compositionally biased region" description="Basic and acidic residues" evidence="1">
    <location>
        <begin position="172"/>
        <end position="181"/>
    </location>
</feature>
<proteinExistence type="predicted"/>
<evidence type="ECO:0000256" key="1">
    <source>
        <dbReference type="SAM" id="MobiDB-lite"/>
    </source>
</evidence>
<feature type="compositionally biased region" description="Basic and acidic residues" evidence="1">
    <location>
        <begin position="192"/>
        <end position="205"/>
    </location>
</feature>
<accession>A0A3Q7HNE0</accession>
<dbReference type="PaxDb" id="4081-Solyc08g066060.1.1"/>
<protein>
    <submittedName>
        <fullName evidence="2">Uncharacterized protein</fullName>
    </submittedName>
</protein>
<dbReference type="InParanoid" id="A0A3Q7HNE0"/>
<organism evidence="2">
    <name type="scientific">Solanum lycopersicum</name>
    <name type="common">Tomato</name>
    <name type="synonym">Lycopersicon esculentum</name>
    <dbReference type="NCBI Taxonomy" id="4081"/>
    <lineage>
        <taxon>Eukaryota</taxon>
        <taxon>Viridiplantae</taxon>
        <taxon>Streptophyta</taxon>
        <taxon>Embryophyta</taxon>
        <taxon>Tracheophyta</taxon>
        <taxon>Spermatophyta</taxon>
        <taxon>Magnoliopsida</taxon>
        <taxon>eudicotyledons</taxon>
        <taxon>Gunneridae</taxon>
        <taxon>Pentapetalae</taxon>
        <taxon>asterids</taxon>
        <taxon>lamiids</taxon>
        <taxon>Solanales</taxon>
        <taxon>Solanaceae</taxon>
        <taxon>Solanoideae</taxon>
        <taxon>Solaneae</taxon>
        <taxon>Solanum</taxon>
        <taxon>Solanum subgen. Lycopersicon</taxon>
    </lineage>
</organism>
<keyword evidence="3" id="KW-1185">Reference proteome</keyword>
<evidence type="ECO:0000313" key="2">
    <source>
        <dbReference type="EnsemblPlants" id="Solyc08g066060.2.1.1"/>
    </source>
</evidence>
<feature type="region of interest" description="Disordered" evidence="1">
    <location>
        <begin position="84"/>
        <end position="205"/>
    </location>
</feature>
<name>A0A3Q7HNE0_SOLLC</name>
<sequence length="205" mass="22531">MGTNSDICQNMRTFSCVARGRPELSACRSLLAGQSSWSCCLLLSSSLERRRREKEARLSDLVLARYPAGFRGCSLASSSSLLAGEEERLGRQSEGEGRKRKGMRSVRERGGRGEEGGEVSEREGERNGKGERGGEAEGERGRREREGGRWKEGEGRGWRRLGEGQRGGGGWERGRGEERERKGRGRGTTGGGRREAVGRKREEGG</sequence>
<reference evidence="2" key="2">
    <citation type="submission" date="2019-01" db="UniProtKB">
        <authorList>
            <consortium name="EnsemblPlants"/>
        </authorList>
    </citation>
    <scope>IDENTIFICATION</scope>
    <source>
        <strain evidence="2">cv. Heinz 1706</strain>
    </source>
</reference>
<dbReference type="Gramene" id="Solyc08g066060.2.1">
    <property type="protein sequence ID" value="Solyc08g066060.2.1.1"/>
    <property type="gene ID" value="Solyc08g066060.2"/>
</dbReference>
<feature type="compositionally biased region" description="Basic and acidic residues" evidence="1">
    <location>
        <begin position="85"/>
        <end position="97"/>
    </location>
</feature>
<dbReference type="AlphaFoldDB" id="A0A3Q7HNE0"/>
<dbReference type="Proteomes" id="UP000004994">
    <property type="component" value="Chromosome 8"/>
</dbReference>
<evidence type="ECO:0000313" key="3">
    <source>
        <dbReference type="Proteomes" id="UP000004994"/>
    </source>
</evidence>
<feature type="compositionally biased region" description="Basic and acidic residues" evidence="1">
    <location>
        <begin position="105"/>
        <end position="163"/>
    </location>
</feature>